<evidence type="ECO:0000313" key="1">
    <source>
        <dbReference type="EMBL" id="KPK62548.1"/>
    </source>
</evidence>
<comment type="caution">
    <text evidence="1">The sequence shown here is derived from an EMBL/GenBank/DDBJ whole genome shotgun (WGS) entry which is preliminary data.</text>
</comment>
<accession>A0A0S8FRH6</accession>
<protein>
    <recommendedName>
        <fullName evidence="3">Porin domain-containing protein</fullName>
    </recommendedName>
</protein>
<proteinExistence type="predicted"/>
<dbReference type="EMBL" id="LJUJ01000033">
    <property type="protein sequence ID" value="KPK62548.1"/>
    <property type="molecule type" value="Genomic_DNA"/>
</dbReference>
<dbReference type="STRING" id="1703779.AMJ83_10565"/>
<sequence>MKYILSVLLLGLVVFGYAEAPIYGYFWTRYTYENPTTPEVEENEHYFSIERGYIRWKTKTSPVSFSGTVDITSKQNATASTDWQIRLKYAQADWKLPGIGEYLPDAKLMVGLQKVYFGIVDLWEYAVIEKNLEEAEKKMNSAELGVGFHSLLPGGYGEFSVQAFNGNGYSHVVEVNTNKAVVGNLSIIPIAGVMLKGSYWMAEQPTGDTLVAQVDQDRYVGLLQFKRGPVTLIGEYLGTKDDETDGMGYMGFTEFALTKTVSILGRYDHYDPDTDTDNDAHNRIIGGLNWKVSKHLLTQLNYQIKSYEDDNRDSEDQVMVQFKVSY</sequence>
<name>A0A0S8FRH6_UNCW3</name>
<dbReference type="Proteomes" id="UP000051373">
    <property type="component" value="Unassembled WGS sequence"/>
</dbReference>
<evidence type="ECO:0000313" key="2">
    <source>
        <dbReference type="Proteomes" id="UP000051373"/>
    </source>
</evidence>
<gene>
    <name evidence="1" type="ORF">AMJ83_10565</name>
</gene>
<evidence type="ECO:0008006" key="3">
    <source>
        <dbReference type="Google" id="ProtNLM"/>
    </source>
</evidence>
<dbReference type="InterPro" id="IPR023614">
    <property type="entry name" value="Porin_dom_sf"/>
</dbReference>
<reference evidence="1 2" key="1">
    <citation type="journal article" date="2015" name="Microbiome">
        <title>Genomic resolution of linkages in carbon, nitrogen, and sulfur cycling among widespread estuary sediment bacteria.</title>
        <authorList>
            <person name="Baker B.J."/>
            <person name="Lazar C.S."/>
            <person name="Teske A.P."/>
            <person name="Dick G.J."/>
        </authorList>
    </citation>
    <scope>NUCLEOTIDE SEQUENCE [LARGE SCALE GENOMIC DNA]</scope>
    <source>
        <strain evidence="1">SM23_42</strain>
    </source>
</reference>
<organism evidence="1 2">
    <name type="scientific">candidate division WOR_3 bacterium SM23_42</name>
    <dbReference type="NCBI Taxonomy" id="1703779"/>
    <lineage>
        <taxon>Bacteria</taxon>
        <taxon>Bacteria division WOR-3</taxon>
    </lineage>
</organism>
<dbReference type="Gene3D" id="2.40.160.10">
    <property type="entry name" value="Porin"/>
    <property type="match status" value="1"/>
</dbReference>
<dbReference type="SUPFAM" id="SSF56935">
    <property type="entry name" value="Porins"/>
    <property type="match status" value="1"/>
</dbReference>
<dbReference type="AlphaFoldDB" id="A0A0S8FRH6"/>